<evidence type="ECO:0000259" key="1">
    <source>
        <dbReference type="Pfam" id="PF00535"/>
    </source>
</evidence>
<dbReference type="OrthoDB" id="6307329at2"/>
<dbReference type="GO" id="GO:0016758">
    <property type="term" value="F:hexosyltransferase activity"/>
    <property type="evidence" value="ECO:0007669"/>
    <property type="project" value="UniProtKB-ARBA"/>
</dbReference>
<dbReference type="InterPro" id="IPR029044">
    <property type="entry name" value="Nucleotide-diphossugar_trans"/>
</dbReference>
<dbReference type="EMBL" id="FNVR01000005">
    <property type="protein sequence ID" value="SEF78590.1"/>
    <property type="molecule type" value="Genomic_DNA"/>
</dbReference>
<dbReference type="STRING" id="1120964.GCA_001313265_02260"/>
<gene>
    <name evidence="2" type="ORF">SAMN03080598_01398</name>
</gene>
<dbReference type="PANTHER" id="PTHR22916:SF3">
    <property type="entry name" value="UDP-GLCNAC:BETAGAL BETA-1,3-N-ACETYLGLUCOSAMINYLTRANSFERASE-LIKE PROTEIN 1"/>
    <property type="match status" value="1"/>
</dbReference>
<accession>A0A1H5UUE6</accession>
<evidence type="ECO:0000313" key="3">
    <source>
        <dbReference type="Proteomes" id="UP000236736"/>
    </source>
</evidence>
<reference evidence="3" key="1">
    <citation type="submission" date="2016-10" db="EMBL/GenBank/DDBJ databases">
        <authorList>
            <person name="Varghese N."/>
            <person name="Submissions S."/>
        </authorList>
    </citation>
    <scope>NUCLEOTIDE SEQUENCE [LARGE SCALE GENOMIC DNA]</scope>
    <source>
        <strain evidence="3">DSM 17298</strain>
    </source>
</reference>
<feature type="domain" description="Glycosyltransferase 2-like" evidence="1">
    <location>
        <begin position="7"/>
        <end position="174"/>
    </location>
</feature>
<proteinExistence type="predicted"/>
<sequence>MTSPEISILIPYKNAADWISECLISIQNQSFADWEVIGINDASADESEVIFQQFQKNDPRFKSFKNPGIGIIPALEFGLLQSQGKYISRMDSDDMMPVKRLEQMRNALLKSGEKTVVTGLVRYFSDQPVTDGYQAYERWINQINLSGVQFENIYRECVIASPNWMTRREVLDSIGGFAELRYPEDYDLVFRWYAYGVDFVVVPEVTLLWREHPKRTSRNSKNYSQSAFFDLKIGAFLRLDFRGDQLIIWGKNKKSRLISRILREKGIPFENHDQEEFKKVNEVRNPQVLIAVYPSENERKAIQIYLQSLNLQEGLDWWWV</sequence>
<dbReference type="Gene3D" id="3.90.550.10">
    <property type="entry name" value="Spore Coat Polysaccharide Biosynthesis Protein SpsA, Chain A"/>
    <property type="match status" value="1"/>
</dbReference>
<name>A0A1H5UUE6_9BACT</name>
<dbReference type="PANTHER" id="PTHR22916">
    <property type="entry name" value="GLYCOSYLTRANSFERASE"/>
    <property type="match status" value="1"/>
</dbReference>
<protein>
    <submittedName>
        <fullName evidence="2">Glycosyl transferase family 2</fullName>
    </submittedName>
</protein>
<dbReference type="SUPFAM" id="SSF53448">
    <property type="entry name" value="Nucleotide-diphospho-sugar transferases"/>
    <property type="match status" value="1"/>
</dbReference>
<dbReference type="Pfam" id="PF00535">
    <property type="entry name" value="Glycos_transf_2"/>
    <property type="match status" value="1"/>
</dbReference>
<dbReference type="RefSeq" id="WP_103924074.1">
    <property type="nucleotide sequence ID" value="NZ_FNVR01000005.1"/>
</dbReference>
<dbReference type="InterPro" id="IPR001173">
    <property type="entry name" value="Glyco_trans_2-like"/>
</dbReference>
<keyword evidence="3" id="KW-1185">Reference proteome</keyword>
<dbReference type="AlphaFoldDB" id="A0A1H5UUE6"/>
<dbReference type="CDD" id="cd00761">
    <property type="entry name" value="Glyco_tranf_GTA_type"/>
    <property type="match status" value="1"/>
</dbReference>
<evidence type="ECO:0000313" key="2">
    <source>
        <dbReference type="EMBL" id="SEF78590.1"/>
    </source>
</evidence>
<organism evidence="2 3">
    <name type="scientific">Algoriphagus boritolerans DSM 17298 = JCM 18970</name>
    <dbReference type="NCBI Taxonomy" id="1120964"/>
    <lineage>
        <taxon>Bacteria</taxon>
        <taxon>Pseudomonadati</taxon>
        <taxon>Bacteroidota</taxon>
        <taxon>Cytophagia</taxon>
        <taxon>Cytophagales</taxon>
        <taxon>Cyclobacteriaceae</taxon>
        <taxon>Algoriphagus</taxon>
    </lineage>
</organism>
<dbReference type="Proteomes" id="UP000236736">
    <property type="component" value="Unassembled WGS sequence"/>
</dbReference>
<keyword evidence="2" id="KW-0808">Transferase</keyword>